<dbReference type="InterPro" id="IPR032675">
    <property type="entry name" value="LRR_dom_sf"/>
</dbReference>
<organism evidence="5 6">
    <name type="scientific">Eremothecium gossypii (strain ATCC 10895 / CBS 109.51 / FGSC 9923 / NRRL Y-1056)</name>
    <name type="common">Yeast</name>
    <name type="synonym">Ashbya gossypii</name>
    <dbReference type="NCBI Taxonomy" id="284811"/>
    <lineage>
        <taxon>Eukaryota</taxon>
        <taxon>Fungi</taxon>
        <taxon>Dikarya</taxon>
        <taxon>Ascomycota</taxon>
        <taxon>Saccharomycotina</taxon>
        <taxon>Saccharomycetes</taxon>
        <taxon>Saccharomycetales</taxon>
        <taxon>Saccharomycetaceae</taxon>
        <taxon>Eremothecium</taxon>
    </lineage>
</organism>
<dbReference type="eggNOG" id="KOG3207">
    <property type="taxonomic scope" value="Eukaryota"/>
</dbReference>
<dbReference type="InterPro" id="IPR000938">
    <property type="entry name" value="CAP-Gly_domain"/>
</dbReference>
<dbReference type="GO" id="GO:0000226">
    <property type="term" value="P:microtubule cytoskeleton organization"/>
    <property type="evidence" value="ECO:0000318"/>
    <property type="project" value="GO_Central"/>
</dbReference>
<dbReference type="EMBL" id="AE016817">
    <property type="protein sequence ID" value="AAS51929.1"/>
    <property type="molecule type" value="Genomic_DNA"/>
</dbReference>
<dbReference type="InterPro" id="IPR001611">
    <property type="entry name" value="Leu-rich_rpt"/>
</dbReference>
<dbReference type="PROSITE" id="PS00845">
    <property type="entry name" value="CAP_GLY_1"/>
    <property type="match status" value="1"/>
</dbReference>
<dbReference type="OrthoDB" id="5273213at2759"/>
<dbReference type="PROSITE" id="PS50245">
    <property type="entry name" value="CAP_GLY_2"/>
    <property type="match status" value="1"/>
</dbReference>
<feature type="domain" description="CAP-Gly" evidence="4">
    <location>
        <begin position="34"/>
        <end position="67"/>
    </location>
</feature>
<dbReference type="PANTHER" id="PTHR15454">
    <property type="entry name" value="NISCHARIN RELATED"/>
    <property type="match status" value="1"/>
</dbReference>
<gene>
    <name evidence="5" type="ORF">AGOS_ADR009W</name>
</gene>
<dbReference type="GO" id="GO:0007021">
    <property type="term" value="P:tubulin complex assembly"/>
    <property type="evidence" value="ECO:0000318"/>
    <property type="project" value="GO_Central"/>
</dbReference>
<dbReference type="Gene3D" id="3.80.10.10">
    <property type="entry name" value="Ribonuclease Inhibitor"/>
    <property type="match status" value="2"/>
</dbReference>
<dbReference type="SMART" id="SM01052">
    <property type="entry name" value="CAP_GLY"/>
    <property type="match status" value="1"/>
</dbReference>
<evidence type="ECO:0000256" key="1">
    <source>
        <dbReference type="ARBA" id="ARBA00022614"/>
    </source>
</evidence>
<dbReference type="Gene3D" id="2.30.30.190">
    <property type="entry name" value="CAP Gly-rich-like domain"/>
    <property type="match status" value="1"/>
</dbReference>
<dbReference type="FunFam" id="2.30.30.190:FF:000017">
    <property type="entry name" value="Pac2p"/>
    <property type="match status" value="1"/>
</dbReference>
<dbReference type="SUPFAM" id="SSF74924">
    <property type="entry name" value="Cap-Gly domain"/>
    <property type="match status" value="1"/>
</dbReference>
<evidence type="ECO:0000256" key="2">
    <source>
        <dbReference type="ARBA" id="ARBA00022737"/>
    </source>
</evidence>
<evidence type="ECO:0000256" key="3">
    <source>
        <dbReference type="ARBA" id="ARBA00023186"/>
    </source>
</evidence>
<evidence type="ECO:0000313" key="6">
    <source>
        <dbReference type="Proteomes" id="UP000000591"/>
    </source>
</evidence>
<name>Q75AA9_EREGS</name>
<reference evidence="6" key="2">
    <citation type="journal article" date="2013" name="G3 (Bethesda)">
        <title>Genomes of Ashbya fungi isolated from insects reveal four mating-type loci, numerous translocations, lack of transposons, and distinct gene duplications.</title>
        <authorList>
            <person name="Dietrich F.S."/>
            <person name="Voegeli S."/>
            <person name="Kuo S."/>
            <person name="Philippsen P."/>
        </authorList>
    </citation>
    <scope>GENOME REANNOTATION</scope>
    <source>
        <strain evidence="6">ATCC 10895 / CBS 109.51 / FGSC 9923 / NRRL Y-1056</strain>
    </source>
</reference>
<dbReference type="SUPFAM" id="SSF54236">
    <property type="entry name" value="Ubiquitin-like"/>
    <property type="match status" value="1"/>
</dbReference>
<sequence length="490" mass="55536">MKYKVGERLDLDGELCTLRYIGAIPDWPGQVAYGVEWDSQGRGKHSGTLHGVKYFETSRPDTGSFLKESRVLKTVGITRTLLEALHSRYGEKLLELDEMYIGSKRLEGYGFEKLTLINNDYLNLKVLSLSKLGINRIGSDEDLSNFVTNCSNVEELDITSNLFIDFGAVISIASNLRKLRTLDVSNNKFSITGGFMNQCLHVKRLIIRHCRLDVTSLRRILEAFPNLENLDVLDNSIDDIDSVKLPKTLKTFNVSQNTIKSWQSQSLKGLQTLIAANNIIADIPPDPCPTIRTLDLSYNNIALWDVVDKFQTVFPNMHDLRINNNIFSSDEEDTDEFYQIIARIPSLTMLEGSILGKDTRREAELYFISKVRSGDISYDCSSIRWKSLLYHHGISDNSTQNFSYETLWHDICVLEVHFEGKQLELHLLNTSSVRLLKNLIAQLLDLDLLAMSLSYSITPGIVSEFNYEFSPLTTFGIRSDAIVYVNPSDC</sequence>
<dbReference type="SUPFAM" id="SSF52047">
    <property type="entry name" value="RNI-like"/>
    <property type="match status" value="1"/>
</dbReference>
<keyword evidence="1" id="KW-0433">Leucine-rich repeat</keyword>
<keyword evidence="3" id="KW-0143">Chaperone</keyword>
<evidence type="ECO:0000313" key="5">
    <source>
        <dbReference type="EMBL" id="AAS51929.1"/>
    </source>
</evidence>
<dbReference type="AlphaFoldDB" id="Q75AA9"/>
<dbReference type="InterPro" id="IPR029071">
    <property type="entry name" value="Ubiquitin-like_domsf"/>
</dbReference>
<dbReference type="STRING" id="284811.Q75AA9"/>
<dbReference type="Pfam" id="PF01302">
    <property type="entry name" value="CAP_GLY"/>
    <property type="match status" value="1"/>
</dbReference>
<dbReference type="RefSeq" id="NP_984105.1">
    <property type="nucleotide sequence ID" value="NM_209458.1"/>
</dbReference>
<dbReference type="FunCoup" id="Q75AA9">
    <property type="interactions" value="666"/>
</dbReference>
<dbReference type="PANTHER" id="PTHR15454:SF19">
    <property type="entry name" value="LEUCINE-RICH REPEAT-CONTAINING PROTEIN 51"/>
    <property type="match status" value="1"/>
</dbReference>
<dbReference type="Pfam" id="PF00560">
    <property type="entry name" value="LRR_1"/>
    <property type="match status" value="1"/>
</dbReference>
<keyword evidence="2" id="KW-0677">Repeat</keyword>
<reference evidence="5 6" key="1">
    <citation type="journal article" date="2004" name="Science">
        <title>The Ashbya gossypii genome as a tool for mapping the ancient Saccharomyces cerevisiae genome.</title>
        <authorList>
            <person name="Dietrich F.S."/>
            <person name="Voegeli S."/>
            <person name="Brachat S."/>
            <person name="Lerch A."/>
            <person name="Gates K."/>
            <person name="Steiner S."/>
            <person name="Mohr C."/>
            <person name="Pohlmann R."/>
            <person name="Luedi P."/>
            <person name="Choi S."/>
            <person name="Wing R.A."/>
            <person name="Flavier A."/>
            <person name="Gaffney T.D."/>
            <person name="Philippsen P."/>
        </authorList>
    </citation>
    <scope>NUCLEOTIDE SEQUENCE [LARGE SCALE GENOMIC DNA]</scope>
    <source>
        <strain evidence="6">ATCC 10895 / CBS 109.51 / FGSC 9923 / NRRL Y-1056</strain>
    </source>
</reference>
<dbReference type="InterPro" id="IPR036859">
    <property type="entry name" value="CAP-Gly_dom_sf"/>
</dbReference>
<keyword evidence="6" id="KW-1185">Reference proteome</keyword>
<evidence type="ECO:0000259" key="4">
    <source>
        <dbReference type="PROSITE" id="PS50245"/>
    </source>
</evidence>
<dbReference type="GO" id="GO:0005737">
    <property type="term" value="C:cytoplasm"/>
    <property type="evidence" value="ECO:0000318"/>
    <property type="project" value="GO_Central"/>
</dbReference>
<dbReference type="OMA" id="SEESHMF"/>
<dbReference type="HOGENOM" id="CLU_017716_5_1_1"/>
<dbReference type="GO" id="GO:0043014">
    <property type="term" value="F:alpha-tubulin binding"/>
    <property type="evidence" value="ECO:0000318"/>
    <property type="project" value="GO_Central"/>
</dbReference>
<dbReference type="GO" id="GO:0007023">
    <property type="term" value="P:post-chaperonin tubulin folding pathway"/>
    <property type="evidence" value="ECO:0000318"/>
    <property type="project" value="GO_Central"/>
</dbReference>
<dbReference type="Proteomes" id="UP000000591">
    <property type="component" value="Chromosome IV"/>
</dbReference>
<protein>
    <submittedName>
        <fullName evidence="5">ADR009Wp</fullName>
    </submittedName>
</protein>
<proteinExistence type="predicted"/>
<dbReference type="FunFam" id="3.80.10.10:FF:002504">
    <property type="entry name" value="ADR009Wp"/>
    <property type="match status" value="1"/>
</dbReference>
<dbReference type="InParanoid" id="Q75AA9"/>
<accession>Q75AA9</accession>
<dbReference type="KEGG" id="ago:AGOS_ADR009W"/>
<dbReference type="GeneID" id="4620253"/>